<name>A0ABY1CVS6_MYXFU</name>
<dbReference type="GO" id="GO:0003677">
    <property type="term" value="F:DNA binding"/>
    <property type="evidence" value="ECO:0007669"/>
    <property type="project" value="UniProtKB-KW"/>
</dbReference>
<comment type="caution">
    <text evidence="2">The sequence shown here is derived from an EMBL/GenBank/DDBJ whole genome shotgun (WGS) entry which is preliminary data.</text>
</comment>
<evidence type="ECO:0000259" key="1">
    <source>
        <dbReference type="Pfam" id="PF04326"/>
    </source>
</evidence>
<feature type="domain" description="Schlafen AlbA-2" evidence="1">
    <location>
        <begin position="47"/>
        <end position="148"/>
    </location>
</feature>
<proteinExistence type="predicted"/>
<organism evidence="2 3">
    <name type="scientific">Myxococcus fulvus</name>
    <dbReference type="NCBI Taxonomy" id="33"/>
    <lineage>
        <taxon>Bacteria</taxon>
        <taxon>Pseudomonadati</taxon>
        <taxon>Myxococcota</taxon>
        <taxon>Myxococcia</taxon>
        <taxon>Myxococcales</taxon>
        <taxon>Cystobacterineae</taxon>
        <taxon>Myxococcaceae</taxon>
        <taxon>Myxococcus</taxon>
    </lineage>
</organism>
<dbReference type="Proteomes" id="UP000183760">
    <property type="component" value="Unassembled WGS sequence"/>
</dbReference>
<dbReference type="Pfam" id="PF04326">
    <property type="entry name" value="SLFN_AlbA_2"/>
    <property type="match status" value="1"/>
</dbReference>
<keyword evidence="3" id="KW-1185">Reference proteome</keyword>
<protein>
    <submittedName>
        <fullName evidence="2">DNA-binding domain-containing protein</fullName>
    </submittedName>
</protein>
<sequence length="466" mass="52084">MLEFLGDECWCCGSWCDDWCAVLRSFGRRMVLRIVKREDVPSLSSPETDVLDWKKEVDPSRRQELAKDIAAMANTSGGSIVVGVKEGGASVRAALCPLSRDQALRLATAYEQVARDCISPPVKVDVATIELEFDGSGKWILAVNVSATEAIFCAVRKMNEVPGQGGEQGWIIPKRVASQTKFLTPADAQLGTVEKLRSATHRTLELIEAWQDDVEAKSRIRRFEEFMAHESHYDVRFPELGAGAGRLGLEYTIRPVRDAQGVPLQTSGEMRGRWLVYVVGPAQEHVRSDVDLARYDDSPIRDGEYYYCEFYNGSWHMSDGGMVKSYSFYMSGRVGAAEWLERANEFAERSLSVGGAVFEEVCRLLLDLEGNPVRSGGGYSFLVVKDASNGLFLRVGDSPPKAIYLMNSAGSLAEEQWDLEIEKFRGYGGSVVQRRIKKAIHEDLQRRGVSVPKRRWHQTSRALRPR</sequence>
<dbReference type="Gene3D" id="3.30.950.30">
    <property type="entry name" value="Schlafen, AAA domain"/>
    <property type="match status" value="1"/>
</dbReference>
<gene>
    <name evidence="2" type="ORF">SAMN05443572_11559</name>
</gene>
<dbReference type="EMBL" id="FOIB01000015">
    <property type="protein sequence ID" value="SEU40268.1"/>
    <property type="molecule type" value="Genomic_DNA"/>
</dbReference>
<accession>A0ABY1CVS6</accession>
<dbReference type="InterPro" id="IPR007421">
    <property type="entry name" value="Schlafen_AlbA_2_dom"/>
</dbReference>
<dbReference type="InterPro" id="IPR038461">
    <property type="entry name" value="Schlafen_AlbA_2_dom_sf"/>
</dbReference>
<evidence type="ECO:0000313" key="3">
    <source>
        <dbReference type="Proteomes" id="UP000183760"/>
    </source>
</evidence>
<reference evidence="2 3" key="1">
    <citation type="submission" date="2016-10" db="EMBL/GenBank/DDBJ databases">
        <authorList>
            <person name="Varghese N."/>
            <person name="Submissions S."/>
        </authorList>
    </citation>
    <scope>NUCLEOTIDE SEQUENCE [LARGE SCALE GENOMIC DNA]</scope>
    <source>
        <strain evidence="2 3">DSM 16525</strain>
    </source>
</reference>
<evidence type="ECO:0000313" key="2">
    <source>
        <dbReference type="EMBL" id="SEU40268.1"/>
    </source>
</evidence>
<keyword evidence="2" id="KW-0238">DNA-binding</keyword>